<gene>
    <name evidence="1" type="ORF">S06H3_06186</name>
</gene>
<evidence type="ECO:0000313" key="1">
    <source>
        <dbReference type="EMBL" id="GAH91328.1"/>
    </source>
</evidence>
<sequence>MSVITQLIANKLVSLSPFFLYLHFLTPKISSNVCPDGRRFRSGL</sequence>
<feature type="non-terminal residue" evidence="1">
    <location>
        <position position="44"/>
    </location>
</feature>
<name>X1LB04_9ZZZZ</name>
<dbReference type="EMBL" id="BARV01002377">
    <property type="protein sequence ID" value="GAH91328.1"/>
    <property type="molecule type" value="Genomic_DNA"/>
</dbReference>
<comment type="caution">
    <text evidence="1">The sequence shown here is derived from an EMBL/GenBank/DDBJ whole genome shotgun (WGS) entry which is preliminary data.</text>
</comment>
<dbReference type="AlphaFoldDB" id="X1LB04"/>
<organism evidence="1">
    <name type="scientific">marine sediment metagenome</name>
    <dbReference type="NCBI Taxonomy" id="412755"/>
    <lineage>
        <taxon>unclassified sequences</taxon>
        <taxon>metagenomes</taxon>
        <taxon>ecological metagenomes</taxon>
    </lineage>
</organism>
<reference evidence="1" key="1">
    <citation type="journal article" date="2014" name="Front. Microbiol.">
        <title>High frequency of phylogenetically diverse reductive dehalogenase-homologous genes in deep subseafloor sedimentary metagenomes.</title>
        <authorList>
            <person name="Kawai M."/>
            <person name="Futagami T."/>
            <person name="Toyoda A."/>
            <person name="Takaki Y."/>
            <person name="Nishi S."/>
            <person name="Hori S."/>
            <person name="Arai W."/>
            <person name="Tsubouchi T."/>
            <person name="Morono Y."/>
            <person name="Uchiyama I."/>
            <person name="Ito T."/>
            <person name="Fujiyama A."/>
            <person name="Inagaki F."/>
            <person name="Takami H."/>
        </authorList>
    </citation>
    <scope>NUCLEOTIDE SEQUENCE</scope>
    <source>
        <strain evidence="1">Expedition CK06-06</strain>
    </source>
</reference>
<protein>
    <submittedName>
        <fullName evidence="1">Uncharacterized protein</fullName>
    </submittedName>
</protein>
<proteinExistence type="predicted"/>
<accession>X1LB04</accession>